<organism evidence="1 2">
    <name type="scientific">Crossiella equi</name>
    <dbReference type="NCBI Taxonomy" id="130796"/>
    <lineage>
        <taxon>Bacteria</taxon>
        <taxon>Bacillati</taxon>
        <taxon>Actinomycetota</taxon>
        <taxon>Actinomycetes</taxon>
        <taxon>Pseudonocardiales</taxon>
        <taxon>Pseudonocardiaceae</taxon>
        <taxon>Crossiella</taxon>
    </lineage>
</organism>
<proteinExistence type="predicted"/>
<dbReference type="RefSeq" id="WP_143342796.1">
    <property type="nucleotide sequence ID" value="NZ_JAGIOO010000001.1"/>
</dbReference>
<keyword evidence="2" id="KW-1185">Reference proteome</keyword>
<name>A0ABS5AR99_9PSEU</name>
<dbReference type="EMBL" id="JAGIOO010000001">
    <property type="protein sequence ID" value="MBP2478749.1"/>
    <property type="molecule type" value="Genomic_DNA"/>
</dbReference>
<comment type="caution">
    <text evidence="1">The sequence shown here is derived from an EMBL/GenBank/DDBJ whole genome shotgun (WGS) entry which is preliminary data.</text>
</comment>
<accession>A0ABS5AR99</accession>
<reference evidence="1 2" key="1">
    <citation type="submission" date="2021-03" db="EMBL/GenBank/DDBJ databases">
        <title>Sequencing the genomes of 1000 actinobacteria strains.</title>
        <authorList>
            <person name="Klenk H.-P."/>
        </authorList>
    </citation>
    <scope>NUCLEOTIDE SEQUENCE [LARGE SCALE GENOMIC DNA]</scope>
    <source>
        <strain evidence="1 2">DSM 44580</strain>
    </source>
</reference>
<evidence type="ECO:0000313" key="1">
    <source>
        <dbReference type="EMBL" id="MBP2478749.1"/>
    </source>
</evidence>
<sequence length="124" mass="12972">MGKRTRDLLLLTGCLACIGAAGLYIRGIMTDLSGPPVRSGQAAVELTGKREQSSAEIRLTETLRVGPAQNAQVVPSGTVLKVKASLLPEGDGPLRCTLAVQAGQNETPRVEVSSCELTTSAQRL</sequence>
<evidence type="ECO:0000313" key="2">
    <source>
        <dbReference type="Proteomes" id="UP001519363"/>
    </source>
</evidence>
<dbReference type="Proteomes" id="UP001519363">
    <property type="component" value="Unassembled WGS sequence"/>
</dbReference>
<protein>
    <submittedName>
        <fullName evidence="1">Uncharacterized protein</fullName>
    </submittedName>
</protein>
<gene>
    <name evidence="1" type="ORF">JOF53_007621</name>
</gene>